<keyword evidence="1" id="KW-0472">Membrane</keyword>
<accession>A0A381WB29</accession>
<keyword evidence="1" id="KW-1133">Transmembrane helix</keyword>
<evidence type="ECO:0000256" key="1">
    <source>
        <dbReference type="SAM" id="Phobius"/>
    </source>
</evidence>
<sequence>MYGLSEAQSGRAMVQIAPGQISLAVALAASFHLAVIVLTTLEFYIEVPPLDTIYLKLVAEGDGVALSASEPSLKLSSLITPPVMANQARPTTDLLTGKLIPNLDEATKQNTLVVDEIWSNNVTIPSQLTPITSPKSASVKSNIELAPSGKPKSVPASTTTMNDVTMLQTPPTLSFMSSPQATEKQADNQKPVNSIRTSLIEPPRLNIPVPAPNSSHPSWPDTHVASTHALAFLTRHFRNIGNLSAPINVIPALTFLKKPNIARLGIINVETQKRIVVMERPMESVAYPLRASATIAEPLNLNKTVRALIAKPSKIPTTEKDPPAEPLPDPLALVLRKIAEMEENQKTRDMSRRVAAQTTASSVDQFMVKARSVEGADGNPLDSDIAKLINSQIIANWRLPPGLMDADLQPVFFRVLLDRTGA</sequence>
<keyword evidence="1" id="KW-0812">Transmembrane</keyword>
<organism evidence="2">
    <name type="scientific">marine metagenome</name>
    <dbReference type="NCBI Taxonomy" id="408172"/>
    <lineage>
        <taxon>unclassified sequences</taxon>
        <taxon>metagenomes</taxon>
        <taxon>ecological metagenomes</taxon>
    </lineage>
</organism>
<feature type="transmembrane region" description="Helical" evidence="1">
    <location>
        <begin position="21"/>
        <end position="45"/>
    </location>
</feature>
<proteinExistence type="predicted"/>
<name>A0A381WB29_9ZZZZ</name>
<protein>
    <submittedName>
        <fullName evidence="2">Uncharacterized protein</fullName>
    </submittedName>
</protein>
<evidence type="ECO:0000313" key="2">
    <source>
        <dbReference type="EMBL" id="SVA49746.1"/>
    </source>
</evidence>
<dbReference type="EMBL" id="UINC01011252">
    <property type="protein sequence ID" value="SVA49746.1"/>
    <property type="molecule type" value="Genomic_DNA"/>
</dbReference>
<reference evidence="2" key="1">
    <citation type="submission" date="2018-05" db="EMBL/GenBank/DDBJ databases">
        <authorList>
            <person name="Lanie J.A."/>
            <person name="Ng W.-L."/>
            <person name="Kazmierczak K.M."/>
            <person name="Andrzejewski T.M."/>
            <person name="Davidsen T.M."/>
            <person name="Wayne K.J."/>
            <person name="Tettelin H."/>
            <person name="Glass J.I."/>
            <person name="Rusch D."/>
            <person name="Podicherti R."/>
            <person name="Tsui H.-C.T."/>
            <person name="Winkler M.E."/>
        </authorList>
    </citation>
    <scope>NUCLEOTIDE SEQUENCE</scope>
</reference>
<gene>
    <name evidence="2" type="ORF">METZ01_LOCUS102600</name>
</gene>
<feature type="non-terminal residue" evidence="2">
    <location>
        <position position="422"/>
    </location>
</feature>
<dbReference type="AlphaFoldDB" id="A0A381WB29"/>